<dbReference type="Pfam" id="PF08280">
    <property type="entry name" value="HTH_Mga"/>
    <property type="match status" value="1"/>
</dbReference>
<feature type="domain" description="Mga helix-turn-helix" evidence="3">
    <location>
        <begin position="72"/>
        <end position="158"/>
    </location>
</feature>
<name>A0A1R1AZ15_PAELA</name>
<dbReference type="OrthoDB" id="1711164at2"/>
<gene>
    <name evidence="5" type="ORF">BK123_17555</name>
</gene>
<dbReference type="InterPro" id="IPR036388">
    <property type="entry name" value="WH-like_DNA-bd_sf"/>
</dbReference>
<keyword evidence="2" id="KW-0804">Transcription</keyword>
<dbReference type="PANTHER" id="PTHR30185:SF18">
    <property type="entry name" value="TRANSCRIPTIONAL REGULATOR MTLR"/>
    <property type="match status" value="1"/>
</dbReference>
<accession>A0A1R1AZ15</accession>
<evidence type="ECO:0000259" key="4">
    <source>
        <dbReference type="Pfam" id="PF08280"/>
    </source>
</evidence>
<dbReference type="AlphaFoldDB" id="A0A1R1AZ15"/>
<evidence type="ECO:0000313" key="5">
    <source>
        <dbReference type="EMBL" id="OME91277.1"/>
    </source>
</evidence>
<evidence type="ECO:0000256" key="2">
    <source>
        <dbReference type="ARBA" id="ARBA00023163"/>
    </source>
</evidence>
<dbReference type="InterPro" id="IPR013199">
    <property type="entry name" value="HTH_Mga_DNA-bd_dom"/>
</dbReference>
<dbReference type="Pfam" id="PF05043">
    <property type="entry name" value="Mga"/>
    <property type="match status" value="1"/>
</dbReference>
<dbReference type="Proteomes" id="UP000187074">
    <property type="component" value="Unassembled WGS sequence"/>
</dbReference>
<organism evidence="5 6">
    <name type="scientific">Paenibacillus lautus</name>
    <name type="common">Bacillus lautus</name>
    <dbReference type="NCBI Taxonomy" id="1401"/>
    <lineage>
        <taxon>Bacteria</taxon>
        <taxon>Bacillati</taxon>
        <taxon>Bacillota</taxon>
        <taxon>Bacilli</taxon>
        <taxon>Bacillales</taxon>
        <taxon>Paenibacillaceae</taxon>
        <taxon>Paenibacillus</taxon>
    </lineage>
</organism>
<evidence type="ECO:0000313" key="6">
    <source>
        <dbReference type="Proteomes" id="UP000187074"/>
    </source>
</evidence>
<dbReference type="STRING" id="1401.BK123_17555"/>
<evidence type="ECO:0000256" key="1">
    <source>
        <dbReference type="ARBA" id="ARBA00023015"/>
    </source>
</evidence>
<comment type="caution">
    <text evidence="5">The sequence shown here is derived from an EMBL/GenBank/DDBJ whole genome shotgun (WGS) entry which is preliminary data.</text>
</comment>
<sequence>MEKEFILTHKLLTLLDSEYRWFTLAEIEEQLGVSDKTIRKIIDEAKQELPPSIHFEISRGKGVILHYDKRNVAIGEVISSMYRQRTFYQLLDVLFAEGGRYSLDELADKLYMSSSSLKKLIIRLNNHELKRYHLRIAYSMPEVKGSEISIRYFYWKLFYDAYEFSGWPFADIDQAQIHEYVTAIESENDIVYFLNAKRSLSFLAAIMITRVLQGKYADVRSGPYDWENRMLHASVAALARALEQRYAIHLPLDEIRFLQAMFSLGQYNYYDEAKVSAMISREKANLMQIGEEKYQVINHFLMLALAAFPAIDMNDRFIWEIGDFFEKLRLENALPDLIAVSASGLTEYVQRDCRPMYQSVKSCMLEWSQRYPGIQYNDYHLTKLTLLISSSLRYNSKKAFLLIGEEFSIRHYVAKLIKNEIGDELIINTSIMEGLTDEMIQKHSIDFVISTFPVELHTVPVVIISTIPTKRDLENIRKELMQP</sequence>
<keyword evidence="1" id="KW-0805">Transcription regulation</keyword>
<dbReference type="EMBL" id="MRTF01000006">
    <property type="protein sequence ID" value="OME91277.1"/>
    <property type="molecule type" value="Genomic_DNA"/>
</dbReference>
<evidence type="ECO:0000259" key="3">
    <source>
        <dbReference type="Pfam" id="PF05043"/>
    </source>
</evidence>
<reference evidence="5 6" key="1">
    <citation type="submission" date="2016-11" db="EMBL/GenBank/DDBJ databases">
        <title>Paenibacillus species isolates.</title>
        <authorList>
            <person name="Beno S.M."/>
        </authorList>
    </citation>
    <scope>NUCLEOTIDE SEQUENCE [LARGE SCALE GENOMIC DNA]</scope>
    <source>
        <strain evidence="5 6">FSL F4-0100</strain>
    </source>
</reference>
<feature type="domain" description="M protein trans-acting positive regulator (MGA) HTH" evidence="4">
    <location>
        <begin position="9"/>
        <end position="61"/>
    </location>
</feature>
<dbReference type="PANTHER" id="PTHR30185">
    <property type="entry name" value="CRYPTIC BETA-GLUCOSIDE BGL OPERON ANTITERMINATOR"/>
    <property type="match status" value="1"/>
</dbReference>
<dbReference type="InterPro" id="IPR050661">
    <property type="entry name" value="BglG_antiterminators"/>
</dbReference>
<dbReference type="InterPro" id="IPR007737">
    <property type="entry name" value="Mga_HTH"/>
</dbReference>
<protein>
    <submittedName>
        <fullName evidence="5">Transcriptional antiterminator BglG</fullName>
    </submittedName>
</protein>
<proteinExistence type="predicted"/>
<dbReference type="Gene3D" id="1.10.10.10">
    <property type="entry name" value="Winged helix-like DNA-binding domain superfamily/Winged helix DNA-binding domain"/>
    <property type="match status" value="1"/>
</dbReference>
<dbReference type="RefSeq" id="WP_076323676.1">
    <property type="nucleotide sequence ID" value="NZ_MRTF01000006.1"/>
</dbReference>
<dbReference type="Gene3D" id="3.40.50.2300">
    <property type="match status" value="1"/>
</dbReference>
<dbReference type="CDD" id="cd05568">
    <property type="entry name" value="PTS_IIB_bgl_like"/>
    <property type="match status" value="1"/>
</dbReference>